<sequence length="49" mass="5657">MANKKIVIECPKKDVLYEKIKSQKDKANPTNREIMTVLQDLVDLVLERG</sequence>
<evidence type="ECO:0000313" key="2">
    <source>
        <dbReference type="Proteomes" id="UP000430508"/>
    </source>
</evidence>
<dbReference type="RefSeq" id="WP_158208230.1">
    <property type="nucleotide sequence ID" value="NZ_CP046996.1"/>
</dbReference>
<proteinExistence type="predicted"/>
<organism evidence="1 2">
    <name type="scientific">Dehalobacter restrictus</name>
    <dbReference type="NCBI Taxonomy" id="55583"/>
    <lineage>
        <taxon>Bacteria</taxon>
        <taxon>Bacillati</taxon>
        <taxon>Bacillota</taxon>
        <taxon>Clostridia</taxon>
        <taxon>Eubacteriales</taxon>
        <taxon>Desulfitobacteriaceae</taxon>
        <taxon>Dehalobacter</taxon>
    </lineage>
</organism>
<reference evidence="1 2" key="1">
    <citation type="submission" date="2019-12" db="EMBL/GenBank/DDBJ databases">
        <title>Sequence classification of anaerobic respiratory reductive dehalogenases: First we see many, then we see few.</title>
        <authorList>
            <person name="Molenda O."/>
            <person name="Puentes Jacome L.A."/>
            <person name="Cao X."/>
            <person name="Nesbo C.L."/>
            <person name="Tang S."/>
            <person name="Morson N."/>
            <person name="Patron J."/>
            <person name="Lomheim L."/>
            <person name="Wishart D.S."/>
            <person name="Edwards E.A."/>
        </authorList>
    </citation>
    <scope>NUCLEOTIDE SEQUENCE [LARGE SCALE GENOMIC DNA]</scope>
    <source>
        <strain evidence="1 2">12DCA</strain>
    </source>
</reference>
<evidence type="ECO:0000313" key="1">
    <source>
        <dbReference type="EMBL" id="QHA00527.1"/>
    </source>
</evidence>
<dbReference type="EMBL" id="CP046996">
    <property type="protein sequence ID" value="QHA00527.1"/>
    <property type="molecule type" value="Genomic_DNA"/>
</dbReference>
<name>A0A857DHY2_9FIRM</name>
<dbReference type="Proteomes" id="UP000430508">
    <property type="component" value="Chromosome"/>
</dbReference>
<accession>A0A857DHY2</accession>
<dbReference type="AlphaFoldDB" id="A0A857DHY2"/>
<gene>
    <name evidence="1" type="ORF">GQ588_07735</name>
</gene>
<protein>
    <submittedName>
        <fullName evidence="1">Uncharacterized protein</fullName>
    </submittedName>
</protein>